<gene>
    <name evidence="1" type="ORF">DSM104329_04960</name>
</gene>
<evidence type="ECO:0000313" key="2">
    <source>
        <dbReference type="Proteomes" id="UP001162834"/>
    </source>
</evidence>
<accession>A0A9E6Y232</accession>
<proteinExistence type="predicted"/>
<evidence type="ECO:0008006" key="3">
    <source>
        <dbReference type="Google" id="ProtNLM"/>
    </source>
</evidence>
<dbReference type="Proteomes" id="UP001162834">
    <property type="component" value="Chromosome"/>
</dbReference>
<dbReference type="EMBL" id="CP087164">
    <property type="protein sequence ID" value="UGS38530.1"/>
    <property type="molecule type" value="Genomic_DNA"/>
</dbReference>
<name>A0A9E6Y232_9ACTN</name>
<dbReference type="Pfam" id="PF04343">
    <property type="entry name" value="DUF488"/>
    <property type="match status" value="1"/>
</dbReference>
<organism evidence="1 2">
    <name type="scientific">Capillimicrobium parvum</name>
    <dbReference type="NCBI Taxonomy" id="2884022"/>
    <lineage>
        <taxon>Bacteria</taxon>
        <taxon>Bacillati</taxon>
        <taxon>Actinomycetota</taxon>
        <taxon>Thermoleophilia</taxon>
        <taxon>Solirubrobacterales</taxon>
        <taxon>Capillimicrobiaceae</taxon>
        <taxon>Capillimicrobium</taxon>
    </lineage>
</organism>
<keyword evidence="2" id="KW-1185">Reference proteome</keyword>
<evidence type="ECO:0000313" key="1">
    <source>
        <dbReference type="EMBL" id="UGS38530.1"/>
    </source>
</evidence>
<dbReference type="AlphaFoldDB" id="A0A9E6Y232"/>
<dbReference type="PANTHER" id="PTHR39337">
    <property type="entry name" value="BLR5642 PROTEIN"/>
    <property type="match status" value="1"/>
</dbReference>
<dbReference type="InterPro" id="IPR007438">
    <property type="entry name" value="DUF488"/>
</dbReference>
<sequence length="145" mass="16069">MPAIFTIGYEKLLPQELVAELEAAGVKRVIDVRFRPQSRRAGMSKTRLGERLADHRIAYEHRRELGTPADIRPLFHQGRLAEAAAAYHAHVEANAPHALDALAAELDDAAPTALLCLEAEPEGCHRRVITRALQQRRADLAVIDL</sequence>
<dbReference type="RefSeq" id="WP_259312551.1">
    <property type="nucleotide sequence ID" value="NZ_CP087164.1"/>
</dbReference>
<protein>
    <recommendedName>
        <fullName evidence="3">DUF488 domain-containing protein</fullName>
    </recommendedName>
</protein>
<reference evidence="1" key="1">
    <citation type="journal article" date="2022" name="Int. J. Syst. Evol. Microbiol.">
        <title>Pseudomonas aegrilactucae sp. nov. and Pseudomonas morbosilactucae sp. nov., pathogens causing bacterial rot of lettuce in Japan.</title>
        <authorList>
            <person name="Sawada H."/>
            <person name="Fujikawa T."/>
            <person name="Satou M."/>
        </authorList>
    </citation>
    <scope>NUCLEOTIDE SEQUENCE</scope>
    <source>
        <strain evidence="1">0166_1</strain>
    </source>
</reference>
<dbReference type="PANTHER" id="PTHR39337:SF1">
    <property type="entry name" value="BLR5642 PROTEIN"/>
    <property type="match status" value="1"/>
</dbReference>
<dbReference type="KEGG" id="sbae:DSM104329_04960"/>